<keyword evidence="6" id="KW-0805">Transcription regulation</keyword>
<evidence type="ECO:0000256" key="3">
    <source>
        <dbReference type="ARBA" id="ARBA00022737"/>
    </source>
</evidence>
<sequence length="865" mass="100395">MMVSDNNASEFICSVCGNKFQNKHQYFGHLQIHSGEITWKCTQCDNPNMSFESQSKLKAHENLHHNLVKPFKCSKCDMIFDRASQLDYHTRSVHLNEKSQLCQICGKGFFRKADLKTHLNVHLGTNQSICEICGRKFNHVSNLIRHGRTHAGVKPYPCSICGKRFTQISSLARHKNIHQRTVNNTINLSIEQVVDKTDSDRKKIIKRQHYCKICGESFQFIVLLRQHEKIHVNKTKSIQCENCFEIFQTQDSLQRHCCNTKSINQHCDNILKNIVNEEKLVIDKNYEKNTIEEKMENSLEKIIYSNSERSEGNSGLQSHEMLNPILRELTQKINVIDVDNDRDESINISDILGPYNCDGIDFLNSDLMNKEECNGTSKRLMQSEVEFTRESHNKRLHIESSQLFIEVCEPDYLKSLGLHALEFQENVTFLQENFNLSGMDKLDAFANAIDNLNIESPKKYQGLESNGSTLRLVQTHSGEQFYELAINHFVEKNLEQSKNYDHPSGESVELCVINEKVNDQWNSQSSRIPTDSIDFTNQPNHESEKDETFINLELNQSKNVHLTLMDDFQTHSIEPNLGTLNNHRELANNTNEDIQTPMVRLVQNEEGEQFFELIRDSIDFDDNNEMKIIQDKDFPNENCDDSQNNIDVISSKKCTKQKVSREKSSRINESKEKYECNVCNKKFSTASNLKQHIGIHFLDQQKFQCKECGISFAWKSTLNKHIASNHRPDGPQKFVCEICPKVYNTLSQVNEHVKRDHLKERNHVCSECGKCFFKRFDLKSHIRTHTNERPYICQVCGKGFHHQSHIIRHERIHSSERPYSCNYCEKTFTQPGSLKAHQQRHREMTKVDILDYRIDEDDPIIPNAS</sequence>
<feature type="domain" description="C2H2-type" evidence="10">
    <location>
        <begin position="763"/>
        <end position="790"/>
    </location>
</feature>
<comment type="subcellular location">
    <subcellularLocation>
        <location evidence="1">Nucleus</location>
    </subcellularLocation>
</comment>
<keyword evidence="2" id="KW-0479">Metal-binding</keyword>
<feature type="domain" description="C2H2-type" evidence="10">
    <location>
        <begin position="209"/>
        <end position="236"/>
    </location>
</feature>
<feature type="domain" description="C2H2-type" evidence="10">
    <location>
        <begin position="791"/>
        <end position="818"/>
    </location>
</feature>
<dbReference type="FunFam" id="3.30.160.60:FF:000502">
    <property type="entry name" value="Zinc finger protein 710"/>
    <property type="match status" value="1"/>
</dbReference>
<feature type="domain" description="C2H2-type" evidence="10">
    <location>
        <begin position="11"/>
        <end position="38"/>
    </location>
</feature>
<dbReference type="GO" id="GO:0006357">
    <property type="term" value="P:regulation of transcription by RNA polymerase II"/>
    <property type="evidence" value="ECO:0007669"/>
    <property type="project" value="UniProtKB-ARBA"/>
</dbReference>
<feature type="domain" description="C2H2-type" evidence="10">
    <location>
        <begin position="128"/>
        <end position="155"/>
    </location>
</feature>
<dbReference type="FunFam" id="3.30.160.60:FF:000446">
    <property type="entry name" value="Zinc finger protein"/>
    <property type="match status" value="2"/>
</dbReference>
<evidence type="ECO:0000256" key="4">
    <source>
        <dbReference type="ARBA" id="ARBA00022771"/>
    </source>
</evidence>
<dbReference type="InterPro" id="IPR013087">
    <property type="entry name" value="Znf_C2H2_type"/>
</dbReference>
<feature type="domain" description="C2H2-type" evidence="10">
    <location>
        <begin position="100"/>
        <end position="127"/>
    </location>
</feature>
<feature type="domain" description="C2H2-type" evidence="10">
    <location>
        <begin position="674"/>
        <end position="701"/>
    </location>
</feature>
<keyword evidence="3" id="KW-0677">Repeat</keyword>
<evidence type="ECO:0000256" key="9">
    <source>
        <dbReference type="PROSITE-ProRule" id="PRU00042"/>
    </source>
</evidence>
<evidence type="ECO:0000313" key="12">
    <source>
        <dbReference type="Proteomes" id="UP001168972"/>
    </source>
</evidence>
<keyword evidence="7" id="KW-0804">Transcription</keyword>
<dbReference type="PANTHER" id="PTHR24379:SF121">
    <property type="entry name" value="C2H2-TYPE DOMAIN-CONTAINING PROTEIN"/>
    <property type="match status" value="1"/>
</dbReference>
<dbReference type="EMBL" id="JAQQBR010001832">
    <property type="protein sequence ID" value="KAK0167597.1"/>
    <property type="molecule type" value="Genomic_DNA"/>
</dbReference>
<keyword evidence="5" id="KW-0862">Zinc</keyword>
<organism evidence="11 12">
    <name type="scientific">Microctonus hyperodae</name>
    <name type="common">Parasitoid wasp</name>
    <dbReference type="NCBI Taxonomy" id="165561"/>
    <lineage>
        <taxon>Eukaryota</taxon>
        <taxon>Metazoa</taxon>
        <taxon>Ecdysozoa</taxon>
        <taxon>Arthropoda</taxon>
        <taxon>Hexapoda</taxon>
        <taxon>Insecta</taxon>
        <taxon>Pterygota</taxon>
        <taxon>Neoptera</taxon>
        <taxon>Endopterygota</taxon>
        <taxon>Hymenoptera</taxon>
        <taxon>Apocrita</taxon>
        <taxon>Ichneumonoidea</taxon>
        <taxon>Braconidae</taxon>
        <taxon>Euphorinae</taxon>
        <taxon>Microctonus</taxon>
    </lineage>
</organism>
<evidence type="ECO:0000256" key="1">
    <source>
        <dbReference type="ARBA" id="ARBA00004123"/>
    </source>
</evidence>
<evidence type="ECO:0000256" key="5">
    <source>
        <dbReference type="ARBA" id="ARBA00022833"/>
    </source>
</evidence>
<dbReference type="SMART" id="SM00355">
    <property type="entry name" value="ZnF_C2H2"/>
    <property type="match status" value="14"/>
</dbReference>
<dbReference type="SUPFAM" id="SSF57667">
    <property type="entry name" value="beta-beta-alpha zinc fingers"/>
    <property type="match status" value="7"/>
</dbReference>
<dbReference type="InterPro" id="IPR036236">
    <property type="entry name" value="Znf_C2H2_sf"/>
</dbReference>
<dbReference type="Pfam" id="PF00096">
    <property type="entry name" value="zf-C2H2"/>
    <property type="match status" value="10"/>
</dbReference>
<dbReference type="PANTHER" id="PTHR24379">
    <property type="entry name" value="KRAB AND ZINC FINGER DOMAIN-CONTAINING"/>
    <property type="match status" value="1"/>
</dbReference>
<proteinExistence type="predicted"/>
<evidence type="ECO:0000259" key="10">
    <source>
        <dbReference type="PROSITE" id="PS50157"/>
    </source>
</evidence>
<dbReference type="Proteomes" id="UP001168972">
    <property type="component" value="Unassembled WGS sequence"/>
</dbReference>
<dbReference type="Gene3D" id="3.30.160.60">
    <property type="entry name" value="Classic Zinc Finger"/>
    <property type="match status" value="11"/>
</dbReference>
<feature type="domain" description="C2H2-type" evidence="10">
    <location>
        <begin position="819"/>
        <end position="846"/>
    </location>
</feature>
<keyword evidence="8" id="KW-0539">Nucleus</keyword>
<name>A0AA39FDK1_MICHY</name>
<evidence type="ECO:0000256" key="6">
    <source>
        <dbReference type="ARBA" id="ARBA00023015"/>
    </source>
</evidence>
<dbReference type="AlphaFoldDB" id="A0AA39FDK1"/>
<feature type="domain" description="C2H2-type" evidence="10">
    <location>
        <begin position="703"/>
        <end position="731"/>
    </location>
</feature>
<keyword evidence="4 9" id="KW-0863">Zinc-finger</keyword>
<evidence type="ECO:0000256" key="7">
    <source>
        <dbReference type="ARBA" id="ARBA00023163"/>
    </source>
</evidence>
<evidence type="ECO:0000313" key="11">
    <source>
        <dbReference type="EMBL" id="KAK0167597.1"/>
    </source>
</evidence>
<keyword evidence="12" id="KW-1185">Reference proteome</keyword>
<dbReference type="PROSITE" id="PS00028">
    <property type="entry name" value="ZINC_FINGER_C2H2_1"/>
    <property type="match status" value="12"/>
</dbReference>
<evidence type="ECO:0000256" key="8">
    <source>
        <dbReference type="ARBA" id="ARBA00023242"/>
    </source>
</evidence>
<feature type="domain" description="C2H2-type" evidence="10">
    <location>
        <begin position="156"/>
        <end position="178"/>
    </location>
</feature>
<feature type="domain" description="C2H2-type" evidence="10">
    <location>
        <begin position="734"/>
        <end position="762"/>
    </location>
</feature>
<dbReference type="FunFam" id="3.30.160.60:FF:001289">
    <property type="entry name" value="Zinc finger protein 574"/>
    <property type="match status" value="1"/>
</dbReference>
<dbReference type="GO" id="GO:0005634">
    <property type="term" value="C:nucleus"/>
    <property type="evidence" value="ECO:0007669"/>
    <property type="project" value="UniProtKB-SubCell"/>
</dbReference>
<dbReference type="GO" id="GO:0008270">
    <property type="term" value="F:zinc ion binding"/>
    <property type="evidence" value="ECO:0007669"/>
    <property type="project" value="UniProtKB-KW"/>
</dbReference>
<accession>A0AA39FDK1</accession>
<evidence type="ECO:0000256" key="2">
    <source>
        <dbReference type="ARBA" id="ARBA00022723"/>
    </source>
</evidence>
<reference evidence="11" key="2">
    <citation type="submission" date="2023-03" db="EMBL/GenBank/DDBJ databases">
        <authorList>
            <person name="Inwood S.N."/>
            <person name="Skelly J.G."/>
            <person name="Guhlin J."/>
            <person name="Harrop T.W.R."/>
            <person name="Goldson S.G."/>
            <person name="Dearden P.K."/>
        </authorList>
    </citation>
    <scope>NUCLEOTIDE SEQUENCE</scope>
    <source>
        <strain evidence="11">Lincoln</strain>
        <tissue evidence="11">Whole body</tissue>
    </source>
</reference>
<dbReference type="FunFam" id="3.30.160.60:FF:000710">
    <property type="entry name" value="Zinc finger protein 768"/>
    <property type="match status" value="1"/>
</dbReference>
<comment type="caution">
    <text evidence="11">The sequence shown here is derived from an EMBL/GenBank/DDBJ whole genome shotgun (WGS) entry which is preliminary data.</text>
</comment>
<reference evidence="11" key="1">
    <citation type="journal article" date="2023" name="bioRxiv">
        <title>Scaffold-level genome assemblies of two parasitoid biocontrol wasps reveal the parthenogenesis mechanism and an associated novel virus.</title>
        <authorList>
            <person name="Inwood S."/>
            <person name="Skelly J."/>
            <person name="Guhlin J."/>
            <person name="Harrop T."/>
            <person name="Goldson S."/>
            <person name="Dearden P."/>
        </authorList>
    </citation>
    <scope>NUCLEOTIDE SEQUENCE</scope>
    <source>
        <strain evidence="11">Lincoln</strain>
        <tissue evidence="11">Whole body</tissue>
    </source>
</reference>
<protein>
    <recommendedName>
        <fullName evidence="10">C2H2-type domain-containing protein</fullName>
    </recommendedName>
</protein>
<feature type="domain" description="C2H2-type" evidence="10">
    <location>
        <begin position="71"/>
        <end position="99"/>
    </location>
</feature>
<gene>
    <name evidence="11" type="ORF">PV327_004972</name>
</gene>
<dbReference type="PROSITE" id="PS50157">
    <property type="entry name" value="ZINC_FINGER_C2H2_2"/>
    <property type="match status" value="12"/>
</dbReference>